<feature type="domain" description="VanZ-like" evidence="2">
    <location>
        <begin position="11"/>
        <end position="133"/>
    </location>
</feature>
<keyword evidence="1" id="KW-0812">Transmembrane</keyword>
<dbReference type="NCBIfam" id="NF037970">
    <property type="entry name" value="vanZ_1"/>
    <property type="match status" value="1"/>
</dbReference>
<keyword evidence="1" id="KW-0472">Membrane</keyword>
<evidence type="ECO:0000256" key="1">
    <source>
        <dbReference type="SAM" id="Phobius"/>
    </source>
</evidence>
<gene>
    <name evidence="3" type="ORF">BO225_00415</name>
</gene>
<dbReference type="Pfam" id="PF04892">
    <property type="entry name" value="VanZ"/>
    <property type="match status" value="1"/>
</dbReference>
<keyword evidence="1" id="KW-1133">Transmembrane helix</keyword>
<dbReference type="STRING" id="1862672.BO225_00415"/>
<protein>
    <recommendedName>
        <fullName evidence="2">VanZ-like domain-containing protein</fullName>
    </recommendedName>
</protein>
<sequence length="137" mass="15671">MSNMKKKALPFILVSLLIMGMIFFFSSQTGDRSSSLSSHFAMIFYPLFGEEGAQFFVRKAAHFTIYFVLGMNVYLSFRFSGHSKKKAFFCSILVCFFYASFDEWHQTWVEARSGQFKDVLLDSSGSILAALLLSKYK</sequence>
<organism evidence="3 4">
    <name type="scientific">Dubosiella newyorkensis</name>
    <dbReference type="NCBI Taxonomy" id="1862672"/>
    <lineage>
        <taxon>Bacteria</taxon>
        <taxon>Bacillati</taxon>
        <taxon>Bacillota</taxon>
        <taxon>Erysipelotrichia</taxon>
        <taxon>Erysipelotrichales</taxon>
        <taxon>Erysipelotrichaceae</taxon>
        <taxon>Dubosiella</taxon>
    </lineage>
</organism>
<accession>A0A1U7NQL7</accession>
<dbReference type="Proteomes" id="UP000186705">
    <property type="component" value="Unassembled WGS sequence"/>
</dbReference>
<dbReference type="AlphaFoldDB" id="A0A1U7NQL7"/>
<dbReference type="PIRSF" id="PIRSF019083">
    <property type="entry name" value="UCP019083_VanZ"/>
    <property type="match status" value="1"/>
</dbReference>
<proteinExistence type="predicted"/>
<evidence type="ECO:0000259" key="2">
    <source>
        <dbReference type="Pfam" id="PF04892"/>
    </source>
</evidence>
<name>A0A1U7NQL7_9FIRM</name>
<dbReference type="InterPro" id="IPR006976">
    <property type="entry name" value="VanZ-like"/>
</dbReference>
<evidence type="ECO:0000313" key="4">
    <source>
        <dbReference type="Proteomes" id="UP000186705"/>
    </source>
</evidence>
<evidence type="ECO:0000313" key="3">
    <source>
        <dbReference type="EMBL" id="OLU47932.1"/>
    </source>
</evidence>
<keyword evidence="4" id="KW-1185">Reference proteome</keyword>
<reference evidence="3 4" key="1">
    <citation type="submission" date="2016-11" db="EMBL/GenBank/DDBJ databases">
        <title>Description of two novel members of the family Erysipelotrichaceae: Ileibacterium lipovorans gen. nov., sp. nov. and Dubosiella newyorkensis, gen. nov., sp. nov.</title>
        <authorList>
            <person name="Cox L.M."/>
            <person name="Sohn J."/>
            <person name="Tyrrell K.L."/>
            <person name="Citron D.M."/>
            <person name="Lawson P.A."/>
            <person name="Patel N.B."/>
            <person name="Iizumi T."/>
            <person name="Perez-Perez G.I."/>
            <person name="Goldstein E.J."/>
            <person name="Blaser M.J."/>
        </authorList>
    </citation>
    <scope>NUCLEOTIDE SEQUENCE [LARGE SCALE GENOMIC DNA]</scope>
    <source>
        <strain evidence="3 4">NYU-BL-A4</strain>
    </source>
</reference>
<dbReference type="InterPro" id="IPR016747">
    <property type="entry name" value="Phosphotransbutyrylase"/>
</dbReference>
<dbReference type="EMBL" id="MPKA01000021">
    <property type="protein sequence ID" value="OLU47932.1"/>
    <property type="molecule type" value="Genomic_DNA"/>
</dbReference>
<feature type="transmembrane region" description="Helical" evidence="1">
    <location>
        <begin position="61"/>
        <end position="77"/>
    </location>
</feature>
<comment type="caution">
    <text evidence="3">The sequence shown here is derived from an EMBL/GenBank/DDBJ whole genome shotgun (WGS) entry which is preliminary data.</text>
</comment>